<keyword evidence="3" id="KW-1003">Cell membrane</keyword>
<keyword evidence="10" id="KW-1185">Reference proteome</keyword>
<name>A0A964BT31_9CYAN</name>
<dbReference type="InterPro" id="IPR007227">
    <property type="entry name" value="Cell_shape_determining_MreD"/>
</dbReference>
<sequence>MPHQFQRSIDIFKIFNLVFIVFSFIICVLLMFIPIPGMELLGTSPNWLFIWLIAWSIKQPVWSSAIAGLIVAWVYDGITLATPDHVFGFVIVGVCVAGLQKQKYTGEDFISVAFIVFFMTIVSETVFALHYLRIHWLSVSEVLPKYQETAIISAIITSLWSPVFYYPFNLCQQKIKQLERKVLK</sequence>
<reference evidence="9" key="1">
    <citation type="journal article" date="2021" name="Antonie Van Leeuwenhoek">
        <title>Draft genome and description of Waterburya agarophytonicola gen. nov. sp. nov. (Pleurocapsales, Cyanobacteria): a seaweed symbiont.</title>
        <authorList>
            <person name="Bonthond G."/>
            <person name="Shalygin S."/>
            <person name="Bayer T."/>
            <person name="Weinberger F."/>
        </authorList>
    </citation>
    <scope>NUCLEOTIDE SEQUENCE</scope>
    <source>
        <strain evidence="9">KI4</strain>
    </source>
</reference>
<evidence type="ECO:0000256" key="3">
    <source>
        <dbReference type="ARBA" id="ARBA00022475"/>
    </source>
</evidence>
<dbReference type="GO" id="GO:0005886">
    <property type="term" value="C:plasma membrane"/>
    <property type="evidence" value="ECO:0007669"/>
    <property type="project" value="UniProtKB-SubCell"/>
</dbReference>
<comment type="caution">
    <text evidence="9">The sequence shown here is derived from an EMBL/GenBank/DDBJ whole genome shotgun (WGS) entry which is preliminary data.</text>
</comment>
<proteinExistence type="inferred from homology"/>
<keyword evidence="4 8" id="KW-0812">Transmembrane</keyword>
<protein>
    <submittedName>
        <fullName evidence="9">Rod shape-determining protein MreD</fullName>
    </submittedName>
</protein>
<evidence type="ECO:0000256" key="6">
    <source>
        <dbReference type="ARBA" id="ARBA00022989"/>
    </source>
</evidence>
<dbReference type="RefSeq" id="WP_263858274.1">
    <property type="nucleotide sequence ID" value="NZ_JADWDC010000061.1"/>
</dbReference>
<feature type="transmembrane region" description="Helical" evidence="8">
    <location>
        <begin position="150"/>
        <end position="168"/>
    </location>
</feature>
<accession>A0A964BT31</accession>
<evidence type="ECO:0000256" key="4">
    <source>
        <dbReference type="ARBA" id="ARBA00022692"/>
    </source>
</evidence>
<dbReference type="EMBL" id="JADWDC010000061">
    <property type="protein sequence ID" value="MCC0178965.1"/>
    <property type="molecule type" value="Genomic_DNA"/>
</dbReference>
<evidence type="ECO:0000313" key="10">
    <source>
        <dbReference type="Proteomes" id="UP000729733"/>
    </source>
</evidence>
<keyword evidence="5" id="KW-0133">Cell shape</keyword>
<dbReference type="NCBIfam" id="TIGR03426">
    <property type="entry name" value="shape_MreD"/>
    <property type="match status" value="1"/>
</dbReference>
<evidence type="ECO:0000256" key="7">
    <source>
        <dbReference type="ARBA" id="ARBA00023136"/>
    </source>
</evidence>
<comment type="subcellular location">
    <subcellularLocation>
        <location evidence="1">Cell membrane</location>
        <topology evidence="1">Multi-pass membrane protein</topology>
    </subcellularLocation>
</comment>
<gene>
    <name evidence="9" type="primary">mreD</name>
    <name evidence="9" type="ORF">I4641_18515</name>
</gene>
<organism evidence="9 10">
    <name type="scientific">Waterburya agarophytonicola KI4</name>
    <dbReference type="NCBI Taxonomy" id="2874699"/>
    <lineage>
        <taxon>Bacteria</taxon>
        <taxon>Bacillati</taxon>
        <taxon>Cyanobacteriota</taxon>
        <taxon>Cyanophyceae</taxon>
        <taxon>Pleurocapsales</taxon>
        <taxon>Hyellaceae</taxon>
        <taxon>Waterburya</taxon>
        <taxon>Waterburya agarophytonicola</taxon>
    </lineage>
</organism>
<keyword evidence="6 8" id="KW-1133">Transmembrane helix</keyword>
<feature type="transmembrane region" description="Helical" evidence="8">
    <location>
        <begin position="109"/>
        <end position="130"/>
    </location>
</feature>
<feature type="transmembrane region" description="Helical" evidence="8">
    <location>
        <begin position="12"/>
        <end position="35"/>
    </location>
</feature>
<evidence type="ECO:0000256" key="8">
    <source>
        <dbReference type="SAM" id="Phobius"/>
    </source>
</evidence>
<keyword evidence="7 8" id="KW-0472">Membrane</keyword>
<dbReference type="GO" id="GO:0008360">
    <property type="term" value="P:regulation of cell shape"/>
    <property type="evidence" value="ECO:0007669"/>
    <property type="project" value="UniProtKB-KW"/>
</dbReference>
<evidence type="ECO:0000256" key="1">
    <source>
        <dbReference type="ARBA" id="ARBA00004651"/>
    </source>
</evidence>
<evidence type="ECO:0000256" key="5">
    <source>
        <dbReference type="ARBA" id="ARBA00022960"/>
    </source>
</evidence>
<dbReference type="Proteomes" id="UP000729733">
    <property type="component" value="Unassembled WGS sequence"/>
</dbReference>
<evidence type="ECO:0000313" key="9">
    <source>
        <dbReference type="EMBL" id="MCC0178965.1"/>
    </source>
</evidence>
<dbReference type="AlphaFoldDB" id="A0A964BT31"/>
<comment type="similarity">
    <text evidence="2">Belongs to the MreD family.</text>
</comment>
<evidence type="ECO:0000256" key="2">
    <source>
        <dbReference type="ARBA" id="ARBA00007776"/>
    </source>
</evidence>
<dbReference type="Pfam" id="PF04093">
    <property type="entry name" value="MreD"/>
    <property type="match status" value="1"/>
</dbReference>